<keyword evidence="5 7" id="KW-1133">Transmembrane helix</keyword>
<evidence type="ECO:0000256" key="7">
    <source>
        <dbReference type="SAM" id="Phobius"/>
    </source>
</evidence>
<feature type="transmembrane region" description="Helical" evidence="7">
    <location>
        <begin position="279"/>
        <end position="301"/>
    </location>
</feature>
<feature type="transmembrane region" description="Helical" evidence="7">
    <location>
        <begin position="313"/>
        <end position="332"/>
    </location>
</feature>
<organism evidence="8 9">
    <name type="scientific">Archaeoglobus sulfaticallidus PM70-1</name>
    <dbReference type="NCBI Taxonomy" id="387631"/>
    <lineage>
        <taxon>Archaea</taxon>
        <taxon>Methanobacteriati</taxon>
        <taxon>Methanobacteriota</taxon>
        <taxon>Archaeoglobi</taxon>
        <taxon>Archaeoglobales</taxon>
        <taxon>Archaeoglobaceae</taxon>
        <taxon>Archaeoglobus</taxon>
    </lineage>
</organism>
<reference evidence="8 9" key="1">
    <citation type="journal article" date="2013" name="Genome Announc.">
        <title>Complete Genome Sequence of the Thermophilic and Facultatively Chemolithoautotrophic Sulfate Reducer Archaeoglobus sulfaticallidus Strain PM70-1T.</title>
        <authorList>
            <person name="Stokke R."/>
            <person name="Hocking W.P."/>
            <person name="Steinsbu B.O."/>
            <person name="Steen I.H."/>
        </authorList>
    </citation>
    <scope>NUCLEOTIDE SEQUENCE [LARGE SCALE GENOMIC DNA]</scope>
    <source>
        <strain evidence="8">PM70-1</strain>
    </source>
</reference>
<sequence length="333" mass="36178">MERKIITAESLKRTTITGLRDIKQNFFAVSLIITSGLLAYAISLIDPAFDTLFMALFMGIVFGSLYGGKKKEIISQKALSITLPVGIILYGSNIIFPKEIEIPPAYIAVTLISTISLGFSVYLLARANNLSNKFTTLLVCGNAICGASAIAIVSSIINPKNREFSTSIIIITVVGLTGAVIYPSLYYSLNLPEIKYALLSGSTLQQTGLVKIATNQFGEHVETLALAIKAIRIAMIAVVVLLVSFLYSDQKFYVPWYIVAFILVAFLSQNLIPYEVIVVFQPLSTLAFAITLASIGFSVNLSDIQNVGLSPLIIVYAGWCFSVIFSLLLLSFV</sequence>
<dbReference type="PANTHER" id="PTHR30106">
    <property type="entry name" value="INNER MEMBRANE PROTEIN YEIH-RELATED"/>
    <property type="match status" value="1"/>
</dbReference>
<dbReference type="InterPro" id="IPR018383">
    <property type="entry name" value="UPF0324_pro"/>
</dbReference>
<dbReference type="Pfam" id="PF03601">
    <property type="entry name" value="Cons_hypoth698"/>
    <property type="match status" value="1"/>
</dbReference>
<evidence type="ECO:0000256" key="1">
    <source>
        <dbReference type="ARBA" id="ARBA00004651"/>
    </source>
</evidence>
<dbReference type="GO" id="GO:0005886">
    <property type="term" value="C:plasma membrane"/>
    <property type="evidence" value="ECO:0007669"/>
    <property type="project" value="UniProtKB-SubCell"/>
</dbReference>
<gene>
    <name evidence="8" type="ORF">Asulf_01024</name>
</gene>
<dbReference type="Proteomes" id="UP000013307">
    <property type="component" value="Chromosome"/>
</dbReference>
<dbReference type="RefSeq" id="WP_015590626.1">
    <property type="nucleotide sequence ID" value="NC_021169.1"/>
</dbReference>
<dbReference type="EMBL" id="CP005290">
    <property type="protein sequence ID" value="AGK61028.1"/>
    <property type="molecule type" value="Genomic_DNA"/>
</dbReference>
<dbReference type="OrthoDB" id="26684at2157"/>
<feature type="transmembrane region" description="Helical" evidence="7">
    <location>
        <begin position="51"/>
        <end position="67"/>
    </location>
</feature>
<feature type="transmembrane region" description="Helical" evidence="7">
    <location>
        <begin position="164"/>
        <end position="185"/>
    </location>
</feature>
<feature type="transmembrane region" description="Helical" evidence="7">
    <location>
        <begin position="102"/>
        <end position="125"/>
    </location>
</feature>
<dbReference type="STRING" id="387631.Asulf_01024"/>
<evidence type="ECO:0000256" key="4">
    <source>
        <dbReference type="ARBA" id="ARBA00022692"/>
    </source>
</evidence>
<dbReference type="GeneID" id="15392665"/>
<dbReference type="PANTHER" id="PTHR30106:SF2">
    <property type="entry name" value="UPF0324 INNER MEMBRANE PROTEIN YEIH"/>
    <property type="match status" value="1"/>
</dbReference>
<keyword evidence="3" id="KW-1003">Cell membrane</keyword>
<protein>
    <submittedName>
        <fullName evidence="8">Putative membrane protein</fullName>
    </submittedName>
</protein>
<keyword evidence="9" id="KW-1185">Reference proteome</keyword>
<feature type="transmembrane region" description="Helical" evidence="7">
    <location>
        <begin position="254"/>
        <end position="272"/>
    </location>
</feature>
<dbReference type="HOGENOM" id="CLU_867684_0_0_2"/>
<evidence type="ECO:0000313" key="9">
    <source>
        <dbReference type="Proteomes" id="UP000013307"/>
    </source>
</evidence>
<proteinExistence type="inferred from homology"/>
<name>N0BDG1_9EURY</name>
<evidence type="ECO:0000256" key="3">
    <source>
        <dbReference type="ARBA" id="ARBA00022475"/>
    </source>
</evidence>
<feature type="transmembrane region" description="Helical" evidence="7">
    <location>
        <begin position="230"/>
        <end position="248"/>
    </location>
</feature>
<evidence type="ECO:0000313" key="8">
    <source>
        <dbReference type="EMBL" id="AGK61028.1"/>
    </source>
</evidence>
<feature type="transmembrane region" description="Helical" evidence="7">
    <location>
        <begin position="26"/>
        <end position="45"/>
    </location>
</feature>
<keyword evidence="6 7" id="KW-0472">Membrane</keyword>
<evidence type="ECO:0000256" key="5">
    <source>
        <dbReference type="ARBA" id="ARBA00022989"/>
    </source>
</evidence>
<keyword evidence="4 7" id="KW-0812">Transmembrane</keyword>
<dbReference type="KEGG" id="ast:Asulf_01024"/>
<comment type="similarity">
    <text evidence="2">Belongs to the UPF0324 family.</text>
</comment>
<accession>N0BDG1</accession>
<comment type="subcellular location">
    <subcellularLocation>
        <location evidence="1">Cell membrane</location>
        <topology evidence="1">Multi-pass membrane protein</topology>
    </subcellularLocation>
</comment>
<dbReference type="eggNOG" id="arCOG03873">
    <property type="taxonomic scope" value="Archaea"/>
</dbReference>
<feature type="transmembrane region" description="Helical" evidence="7">
    <location>
        <begin position="137"/>
        <end position="158"/>
    </location>
</feature>
<dbReference type="AlphaFoldDB" id="N0BDG1"/>
<evidence type="ECO:0000256" key="2">
    <source>
        <dbReference type="ARBA" id="ARBA00007977"/>
    </source>
</evidence>
<evidence type="ECO:0000256" key="6">
    <source>
        <dbReference type="ARBA" id="ARBA00023136"/>
    </source>
</evidence>